<evidence type="ECO:0000313" key="2">
    <source>
        <dbReference type="EMBL" id="EQB39579.1"/>
    </source>
</evidence>
<dbReference type="STRING" id="1172190.M947_06190"/>
<gene>
    <name evidence="2" type="ORF">M947_06190</name>
</gene>
<keyword evidence="1" id="KW-0732">Signal</keyword>
<evidence type="ECO:0000313" key="3">
    <source>
        <dbReference type="Proteomes" id="UP000015520"/>
    </source>
</evidence>
<accession>T0KRC1</accession>
<evidence type="ECO:0000256" key="1">
    <source>
        <dbReference type="SAM" id="SignalP"/>
    </source>
</evidence>
<organism evidence="2 3">
    <name type="scientific">Sulfurimonas hongkongensis</name>
    <dbReference type="NCBI Taxonomy" id="1172190"/>
    <lineage>
        <taxon>Bacteria</taxon>
        <taxon>Pseudomonadati</taxon>
        <taxon>Campylobacterota</taxon>
        <taxon>Epsilonproteobacteria</taxon>
        <taxon>Campylobacterales</taxon>
        <taxon>Sulfurimonadaceae</taxon>
        <taxon>Sulfurimonas</taxon>
    </lineage>
</organism>
<dbReference type="eggNOG" id="ENOG503190V">
    <property type="taxonomic scope" value="Bacteria"/>
</dbReference>
<protein>
    <recommendedName>
        <fullName evidence="4">Periplasmic protein</fullName>
    </recommendedName>
</protein>
<comment type="caution">
    <text evidence="2">The sequence shown here is derived from an EMBL/GenBank/DDBJ whole genome shotgun (WGS) entry which is preliminary data.</text>
</comment>
<dbReference type="OrthoDB" id="5338450at2"/>
<dbReference type="PATRIC" id="fig|1172190.3.peg.1201"/>
<dbReference type="EMBL" id="AUPZ01000007">
    <property type="protein sequence ID" value="EQB39579.1"/>
    <property type="molecule type" value="Genomic_DNA"/>
</dbReference>
<keyword evidence="3" id="KW-1185">Reference proteome</keyword>
<evidence type="ECO:0008006" key="4">
    <source>
        <dbReference type="Google" id="ProtNLM"/>
    </source>
</evidence>
<feature type="chain" id="PRO_5004566757" description="Periplasmic protein" evidence="1">
    <location>
        <begin position="18"/>
        <end position="278"/>
    </location>
</feature>
<name>T0KRC1_9BACT</name>
<sequence length="278" mass="32292">MVKVFFALLLFSSLFFADALQDSELLAQKIKTLINPNTYEQNRAYIDILFSPKSDYFVNNRVDAVKVIQTLKESGLLNLFFKKPSELTLRFKTSGSPLFFVKIMGDTLRNIGYYRYVTQESNLNNSEFTWTINLTSEYATDPLILQQELNKSSSSIVDIKRNSATDWTYVVDMRDGRLNVESLQEGVELSLRRSLYSKWIDVSQIKQLKILSSRRNSWYPYIAHYDASLHLLKVEKHDSKKRNLTLELSDNTHYIKISDIYSLKNIRDDLTLKPIGAR</sequence>
<dbReference type="AlphaFoldDB" id="T0KRC1"/>
<dbReference type="RefSeq" id="WP_021287501.1">
    <property type="nucleotide sequence ID" value="NZ_AUPZ01000007.1"/>
</dbReference>
<proteinExistence type="predicted"/>
<feature type="signal peptide" evidence="1">
    <location>
        <begin position="1"/>
        <end position="17"/>
    </location>
</feature>
<dbReference type="Proteomes" id="UP000015520">
    <property type="component" value="Unassembled WGS sequence"/>
</dbReference>
<reference evidence="2 3" key="1">
    <citation type="submission" date="2013-07" db="EMBL/GenBank/DDBJ databases">
        <title>Sulfurimonas hongkongensis AST-10 Genome Sequencing.</title>
        <authorList>
            <person name="Cai L."/>
            <person name="Zhang T."/>
        </authorList>
    </citation>
    <scope>NUCLEOTIDE SEQUENCE [LARGE SCALE GENOMIC DNA]</scope>
    <source>
        <strain evidence="2 3">AST-10</strain>
    </source>
</reference>